<reference evidence="1 2" key="1">
    <citation type="journal article" date="2019" name="Stand. Genomic Sci.">
        <title>Draft Whole-Genome Sequence of a Novel Chryseobacterium viscerum Strain Isolated from Fresh Water at Dripping Springs, New Mexico.</title>
        <authorList>
            <person name="Kyndt J.A."/>
            <person name="Moore T.C."/>
        </authorList>
    </citation>
    <scope>NUCLEOTIDE SEQUENCE [LARGE SCALE GENOMIC DNA]</scope>
    <source>
        <strain evidence="1 2">DPS</strain>
    </source>
</reference>
<proteinExistence type="predicted"/>
<dbReference type="RefSeq" id="WP_152288595.1">
    <property type="nucleotide sequence ID" value="NZ_VTPV01000001.1"/>
</dbReference>
<evidence type="ECO:0000313" key="2">
    <source>
        <dbReference type="Proteomes" id="UP000326384"/>
    </source>
</evidence>
<dbReference type="EMBL" id="VTPV01000001">
    <property type="protein sequence ID" value="KAB1232315.1"/>
    <property type="molecule type" value="Genomic_DNA"/>
</dbReference>
<keyword evidence="2" id="KW-1185">Reference proteome</keyword>
<sequence length="209" mass="24454">MDKETVDYIIRYFSKLMNDHETLALNYHMYTSKSSDNPKLRNMMVERGWIQSDAETANLLKNGYEDFEQNTARRIMNETPAKVFFNNCPKCDKLARTPYARQCRYCGYNWHHLVVAQFKLNNTFQITGRQFFLIGEIVKGEIKQGQRIDLRILGLNKKPKIESIELALKRQDGKASEDIALGTNELTEEDKQYLKSINSFRELLDIVIE</sequence>
<protein>
    <submittedName>
        <fullName evidence="1">Uncharacterized protein</fullName>
    </submittedName>
</protein>
<dbReference type="Proteomes" id="UP000326384">
    <property type="component" value="Unassembled WGS sequence"/>
</dbReference>
<name>A0A5N4BWA6_9FLAO</name>
<accession>A0A5N4BWA6</accession>
<gene>
    <name evidence="1" type="ORF">F8D52_00700</name>
</gene>
<comment type="caution">
    <text evidence="1">The sequence shown here is derived from an EMBL/GenBank/DDBJ whole genome shotgun (WGS) entry which is preliminary data.</text>
</comment>
<organism evidence="1 2">
    <name type="scientific">Chryseobacterium viscerum</name>
    <dbReference type="NCBI Taxonomy" id="1037377"/>
    <lineage>
        <taxon>Bacteria</taxon>
        <taxon>Pseudomonadati</taxon>
        <taxon>Bacteroidota</taxon>
        <taxon>Flavobacteriia</taxon>
        <taxon>Flavobacteriales</taxon>
        <taxon>Weeksellaceae</taxon>
        <taxon>Chryseobacterium group</taxon>
        <taxon>Chryseobacterium</taxon>
    </lineage>
</organism>
<evidence type="ECO:0000313" key="1">
    <source>
        <dbReference type="EMBL" id="KAB1232315.1"/>
    </source>
</evidence>